<keyword evidence="6" id="KW-1185">Reference proteome</keyword>
<dbReference type="OrthoDB" id="23530at2157"/>
<dbReference type="InterPro" id="IPR012093">
    <property type="entry name" value="Pirin"/>
</dbReference>
<evidence type="ECO:0000259" key="4">
    <source>
        <dbReference type="Pfam" id="PF17954"/>
    </source>
</evidence>
<organism evidence="5 6">
    <name type="scientific">Methanolobus profundi</name>
    <dbReference type="NCBI Taxonomy" id="487685"/>
    <lineage>
        <taxon>Archaea</taxon>
        <taxon>Methanobacteriati</taxon>
        <taxon>Methanobacteriota</taxon>
        <taxon>Stenosarchaea group</taxon>
        <taxon>Methanomicrobia</taxon>
        <taxon>Methanosarcinales</taxon>
        <taxon>Methanosarcinaceae</taxon>
        <taxon>Methanolobus</taxon>
    </lineage>
</organism>
<feature type="domain" description="Quercetin 2,3-dioxygenase C-terminal cupin" evidence="4">
    <location>
        <begin position="170"/>
        <end position="249"/>
    </location>
</feature>
<dbReference type="AlphaFoldDB" id="A0A1I4PK24"/>
<evidence type="ECO:0000256" key="1">
    <source>
        <dbReference type="ARBA" id="ARBA00008416"/>
    </source>
</evidence>
<reference evidence="6" key="1">
    <citation type="submission" date="2016-10" db="EMBL/GenBank/DDBJ databases">
        <authorList>
            <person name="Varghese N."/>
            <person name="Submissions S."/>
        </authorList>
    </citation>
    <scope>NUCLEOTIDE SEQUENCE [LARGE SCALE GENOMIC DNA]</scope>
    <source>
        <strain evidence="6">Mob M</strain>
    </source>
</reference>
<accession>A0A1I4PK24</accession>
<dbReference type="Proteomes" id="UP000198535">
    <property type="component" value="Unassembled WGS sequence"/>
</dbReference>
<protein>
    <submittedName>
        <fullName evidence="5">Uncharacterized protein</fullName>
    </submittedName>
</protein>
<dbReference type="SUPFAM" id="SSF51182">
    <property type="entry name" value="RmlC-like cupins"/>
    <property type="match status" value="1"/>
</dbReference>
<dbReference type="Gene3D" id="2.60.120.10">
    <property type="entry name" value="Jelly Rolls"/>
    <property type="match status" value="2"/>
</dbReference>
<dbReference type="InterPro" id="IPR003829">
    <property type="entry name" value="Pirin_N_dom"/>
</dbReference>
<evidence type="ECO:0000313" key="6">
    <source>
        <dbReference type="Proteomes" id="UP000198535"/>
    </source>
</evidence>
<sequence length="254" mass="28445">MVRVKYLNPVVRLSKKQGKITMIKIVKADERHLVNNDSQNSYWLFSYSDYLDMKNTHFGDLKVFNDDTLKAGKAFSTESVNDKEIITIVLEGELTHEDSTGTKDVLKSGDVQVLSTGTGVSFSGMNLTGNDTHLCRMWIDPLMQNMKPACRKENFDMDARKNELVAIAGQGYPGAVKLRANSTVFMTKLEEGKTVDILSDISRYIFIYVIEGVIDVCGEKLDKNDQIRINQNEEVIIKADADALFVLVDAAGNY</sequence>
<dbReference type="InterPro" id="IPR011051">
    <property type="entry name" value="RmlC_Cupin_sf"/>
</dbReference>
<name>A0A1I4PK24_9EURY</name>
<dbReference type="InterPro" id="IPR041602">
    <property type="entry name" value="Quercetinase_C"/>
</dbReference>
<evidence type="ECO:0000313" key="5">
    <source>
        <dbReference type="EMBL" id="SFM27803.1"/>
    </source>
</evidence>
<evidence type="ECO:0000259" key="3">
    <source>
        <dbReference type="Pfam" id="PF02678"/>
    </source>
</evidence>
<feature type="domain" description="Pirin N-terminal" evidence="3">
    <location>
        <begin position="33"/>
        <end position="139"/>
    </location>
</feature>
<dbReference type="PANTHER" id="PTHR43212:SF3">
    <property type="entry name" value="QUERCETIN 2,3-DIOXYGENASE"/>
    <property type="match status" value="1"/>
</dbReference>
<dbReference type="Pfam" id="PF17954">
    <property type="entry name" value="Pirin_C_2"/>
    <property type="match status" value="1"/>
</dbReference>
<gene>
    <name evidence="5" type="ORF">SAMN04488696_0696</name>
</gene>
<dbReference type="Pfam" id="PF02678">
    <property type="entry name" value="Pirin"/>
    <property type="match status" value="1"/>
</dbReference>
<dbReference type="STRING" id="487685.SAMN04488696_0696"/>
<dbReference type="RefSeq" id="WP_091933185.1">
    <property type="nucleotide sequence ID" value="NZ_FOUJ01000001.1"/>
</dbReference>
<dbReference type="PANTHER" id="PTHR43212">
    <property type="entry name" value="QUERCETIN 2,3-DIOXYGENASE"/>
    <property type="match status" value="1"/>
</dbReference>
<proteinExistence type="inferred from homology"/>
<dbReference type="PIRSF" id="PIRSF006232">
    <property type="entry name" value="Pirin"/>
    <property type="match status" value="1"/>
</dbReference>
<dbReference type="InterPro" id="IPR014710">
    <property type="entry name" value="RmlC-like_jellyroll"/>
</dbReference>
<evidence type="ECO:0000256" key="2">
    <source>
        <dbReference type="RuleBase" id="RU003457"/>
    </source>
</evidence>
<comment type="similarity">
    <text evidence="1 2">Belongs to the pirin family.</text>
</comment>
<dbReference type="EMBL" id="FOUJ01000001">
    <property type="protein sequence ID" value="SFM27803.1"/>
    <property type="molecule type" value="Genomic_DNA"/>
</dbReference>